<sequence>MANPNQEIKYTKIFINNQFVDAVSGKTFPTVNPSTGKKLADIAEGDKADVELAVKAAKTAFVRTSTWRQMDASARGALLWKLSTLMERDANVLASLESLDNGKPFPNAMYDVQGSIKTFRYYAGLADKVGGDTIPSDGPHFTYTRKEPVGVVGQIIPWNYPLAMLAWKWGPALAAGCTIVIKPAEQTPLTALYMAALSKEAGFPDGVINVVPGYGPTAGGAISSHPEIRKVAFTGSVEVGKIIMAAAATSNLKKVSLELGGKSPLVICEDANGKRGDSLIKISIAFVIFFISTVDQAAMIAYMAVFENQGQCCIAATRTFVHESIYDQFVQKASELAKARKVGNPFTEGTVHGPQIDDTQYKKILGYIEVGQKEGAKLVTGGKTVGNEGYFIEPTIFANVTDDMTIAKEEIFGPVQSIIKYRTLDEAIERANNTSFGLAAGIVTNDINKALTFSHAVEAGSVWVNTYLAVVNQAPFGGYKQSGIGRELGKDSLEGYLETKSVSIRLPAKI</sequence>
<protein>
    <submittedName>
        <fullName evidence="6">AGAP009944-PA</fullName>
    </submittedName>
</protein>
<feature type="domain" description="Aldehyde dehydrogenase" evidence="5">
    <location>
        <begin position="287"/>
        <end position="502"/>
    </location>
</feature>
<dbReference type="SUPFAM" id="SSF53720">
    <property type="entry name" value="ALDH-like"/>
    <property type="match status" value="1"/>
</dbReference>
<dbReference type="InterPro" id="IPR016162">
    <property type="entry name" value="Ald_DH_N"/>
</dbReference>
<dbReference type="Gene3D" id="3.40.605.10">
    <property type="entry name" value="Aldehyde Dehydrogenase, Chain A, domain 1"/>
    <property type="match status" value="1"/>
</dbReference>
<comment type="caution">
    <text evidence="6">The sequence shown here is derived from an EMBL/GenBank/DDBJ whole genome shotgun (WGS) entry which is preliminary data.</text>
</comment>
<dbReference type="PROSITE" id="PS00070">
    <property type="entry name" value="ALDEHYDE_DEHYDR_CYS"/>
    <property type="match status" value="1"/>
</dbReference>
<dbReference type="PhylomeDB" id="Q7Q165"/>
<dbReference type="InterPro" id="IPR016160">
    <property type="entry name" value="Ald_DH_CS_CYS"/>
</dbReference>
<dbReference type="VEuPathDB" id="VectorBase:AGAMI1_004110"/>
<evidence type="ECO:0000256" key="4">
    <source>
        <dbReference type="RuleBase" id="RU003345"/>
    </source>
</evidence>
<dbReference type="STRING" id="7165.Q7Q165"/>
<name>Q7Q165_ANOGA</name>
<reference evidence="6" key="5">
    <citation type="submission" date="2011-05" db="EMBL/GenBank/DDBJ databases">
        <authorList>
            <consortium name="VectorBase"/>
        </authorList>
    </citation>
    <scope>NUCLEOTIDE SEQUENCE</scope>
    <source>
        <strain evidence="6">PEST</strain>
    </source>
</reference>
<dbReference type="PANTHER" id="PTHR11699">
    <property type="entry name" value="ALDEHYDE DEHYDROGENASE-RELATED"/>
    <property type="match status" value="1"/>
</dbReference>
<dbReference type="Pfam" id="PF00171">
    <property type="entry name" value="Aldedh"/>
    <property type="match status" value="2"/>
</dbReference>
<proteinExistence type="inferred from homology"/>
<dbReference type="Gene3D" id="3.40.309.10">
    <property type="entry name" value="Aldehyde Dehydrogenase, Chain A, domain 2"/>
    <property type="match status" value="1"/>
</dbReference>
<reference evidence="6" key="4">
    <citation type="journal article" date="2007" name="Genome Biol.">
        <title>Update of the Anopheles gambiae PEST genome assembly.</title>
        <authorList>
            <person name="Sharakhova M.V."/>
            <person name="Hammond M.P."/>
            <person name="Lobo N.F."/>
            <person name="Krzywinski J."/>
            <person name="Unger M.F."/>
            <person name="Hillenmeyer M.E."/>
            <person name="Bruggner R.V."/>
            <person name="Birney E."/>
            <person name="Collins F.H."/>
        </authorList>
    </citation>
    <scope>NUCLEOTIDE SEQUENCE</scope>
    <source>
        <strain evidence="6">PEST</strain>
    </source>
</reference>
<reference evidence="6" key="2">
    <citation type="submission" date="2002-03" db="EMBL/GenBank/DDBJ databases">
        <authorList>
            <consortium name="The Anopheles Genome Sequencing Consortium"/>
        </authorList>
    </citation>
    <scope>NUCLEOTIDE SEQUENCE</scope>
    <source>
        <strain evidence="6">PEST</strain>
    </source>
</reference>
<dbReference type="FunFam" id="3.40.605.10:FF:000050">
    <property type="entry name" value="Aldehyde dehydrogenase, mitochondrial"/>
    <property type="match status" value="1"/>
</dbReference>
<gene>
    <name evidence="6" type="ORF">AgaP_AGAP009944</name>
</gene>
<evidence type="ECO:0000256" key="2">
    <source>
        <dbReference type="ARBA" id="ARBA00023002"/>
    </source>
</evidence>
<reference evidence="6" key="3">
    <citation type="journal article" date="2004" name="Trends Parasitol.">
        <title>The Anopheles gambiae genome: an update.</title>
        <authorList>
            <person name="Mongin E."/>
            <person name="Louis C."/>
            <person name="Holt R.A."/>
            <person name="Birney E."/>
            <person name="Collins F.H."/>
        </authorList>
    </citation>
    <scope>NUCLEOTIDE SEQUENCE</scope>
    <source>
        <strain evidence="6">PEST</strain>
    </source>
</reference>
<evidence type="ECO:0000256" key="3">
    <source>
        <dbReference type="PROSITE-ProRule" id="PRU10007"/>
    </source>
</evidence>
<organism evidence="6">
    <name type="scientific">Anopheles gambiae</name>
    <name type="common">African malaria mosquito</name>
    <dbReference type="NCBI Taxonomy" id="7165"/>
    <lineage>
        <taxon>Eukaryota</taxon>
        <taxon>Metazoa</taxon>
        <taxon>Ecdysozoa</taxon>
        <taxon>Arthropoda</taxon>
        <taxon>Hexapoda</taxon>
        <taxon>Insecta</taxon>
        <taxon>Pterygota</taxon>
        <taxon>Neoptera</taxon>
        <taxon>Endopterygota</taxon>
        <taxon>Diptera</taxon>
        <taxon>Nematocera</taxon>
        <taxon>Culicoidea</taxon>
        <taxon>Culicidae</taxon>
        <taxon>Anophelinae</taxon>
        <taxon>Anopheles</taxon>
    </lineage>
</organism>
<dbReference type="eggNOG" id="KOG2450">
    <property type="taxonomic scope" value="Eukaryota"/>
</dbReference>
<dbReference type="OMA" id="WPLYQIT"/>
<dbReference type="GO" id="GO:0016620">
    <property type="term" value="F:oxidoreductase activity, acting on the aldehyde or oxo group of donors, NAD or NADP as acceptor"/>
    <property type="evidence" value="ECO:0007669"/>
    <property type="project" value="InterPro"/>
</dbReference>
<dbReference type="InterPro" id="IPR016163">
    <property type="entry name" value="Ald_DH_C"/>
</dbReference>
<dbReference type="FunFam" id="3.40.605.10:FF:000026">
    <property type="entry name" value="Aldehyde dehydrogenase, putative"/>
    <property type="match status" value="1"/>
</dbReference>
<reference evidence="6" key="1">
    <citation type="journal article" date="2002" name="Science">
        <title>The genome sequence of the malaria mosquito Anopheles gambiae.</title>
        <authorList>
            <person name="Holt R.A."/>
            <person name="Subramanian G.M."/>
            <person name="Halpern A."/>
            <person name="Sutton G.G."/>
            <person name="Charlab R."/>
            <person name="Nusskern D.R."/>
            <person name="Wincker P."/>
            <person name="Clark A.G."/>
            <person name="Ribeiro J.M."/>
            <person name="Wides R."/>
            <person name="Salzberg S.L."/>
            <person name="Loftus B."/>
            <person name="Yandell M."/>
            <person name="Majoros W.H."/>
            <person name="Rusch D.B."/>
            <person name="Lai Z."/>
            <person name="Kraft C.L."/>
            <person name="Abril J.F."/>
            <person name="Anthouard V."/>
            <person name="Arensburger P."/>
            <person name="Atkinson P.W."/>
            <person name="Baden H."/>
            <person name="de Berardinis V."/>
            <person name="Baldwin D."/>
            <person name="Benes V."/>
            <person name="Biedler J."/>
            <person name="Blass C."/>
            <person name="Bolanos R."/>
            <person name="Boscus D."/>
            <person name="Barnstead M."/>
            <person name="Cai S."/>
            <person name="Center A."/>
            <person name="Chaturverdi K."/>
            <person name="Christophides G.K."/>
            <person name="Chrystal M.A."/>
            <person name="Clamp M."/>
            <person name="Cravchik A."/>
            <person name="Curwen V."/>
            <person name="Dana A."/>
            <person name="Delcher A."/>
            <person name="Dew I."/>
            <person name="Evans C.A."/>
            <person name="Flanigan M."/>
            <person name="Grundschober-Freimoser A."/>
            <person name="Friedli L."/>
            <person name="Gu Z."/>
            <person name="Guan P."/>
            <person name="Guigo R."/>
            <person name="Hillenmeyer M.E."/>
            <person name="Hladun S.L."/>
            <person name="Hogan J.R."/>
            <person name="Hong Y.S."/>
            <person name="Hoover J."/>
            <person name="Jaillon O."/>
            <person name="Ke Z."/>
            <person name="Kodira C."/>
            <person name="Kokoza E."/>
            <person name="Koutsos A."/>
            <person name="Letunic I."/>
            <person name="Levitsky A."/>
            <person name="Liang Y."/>
            <person name="Lin J.J."/>
            <person name="Lobo N.F."/>
            <person name="Lopez J.R."/>
            <person name="Malek J.A."/>
            <person name="McIntosh T.C."/>
            <person name="Meister S."/>
            <person name="Miller J."/>
            <person name="Mobarry C."/>
            <person name="Mongin E."/>
            <person name="Murphy S.D."/>
            <person name="O'Brochta D.A."/>
            <person name="Pfannkoch C."/>
            <person name="Qi R."/>
            <person name="Regier M.A."/>
            <person name="Remington K."/>
            <person name="Shao H."/>
            <person name="Sharakhova M.V."/>
            <person name="Sitter C.D."/>
            <person name="Shetty J."/>
            <person name="Smith T.J."/>
            <person name="Strong R."/>
            <person name="Sun J."/>
            <person name="Thomasova D."/>
            <person name="Ton L.Q."/>
            <person name="Topalis P."/>
            <person name="Tu Z."/>
            <person name="Unger M.F."/>
            <person name="Walenz B."/>
            <person name="Wang A."/>
            <person name="Wang J."/>
            <person name="Wang M."/>
            <person name="Wang X."/>
            <person name="Woodford K.J."/>
            <person name="Wortman J.R."/>
            <person name="Wu M."/>
            <person name="Yao A."/>
            <person name="Zdobnov E.M."/>
            <person name="Zhang H."/>
            <person name="Zhao Q."/>
            <person name="Zhao S."/>
            <person name="Zhu S.C."/>
            <person name="Zhimulev I."/>
            <person name="Coluzzi M."/>
            <person name="della Torre A."/>
            <person name="Roth C.W."/>
            <person name="Louis C."/>
            <person name="Kalush F."/>
            <person name="Mural R.J."/>
            <person name="Myers E.W."/>
            <person name="Adams M.D."/>
            <person name="Smith H.O."/>
            <person name="Broder S."/>
            <person name="Gardner M.J."/>
            <person name="Fraser C.M."/>
            <person name="Birney E."/>
            <person name="Bork P."/>
            <person name="Brey P.T."/>
            <person name="Venter J.C."/>
            <person name="Weissenbach J."/>
            <person name="Kafatos F.C."/>
            <person name="Collins F.H."/>
            <person name="Hoffman S.L."/>
        </authorList>
    </citation>
    <scope>NUCLEOTIDE SEQUENCE [LARGE SCALE GENOMIC DNA]</scope>
    <source>
        <strain evidence="6">PEST</strain>
    </source>
</reference>
<dbReference type="EMBL" id="AAAB01008980">
    <property type="protein sequence ID" value="EAA14068.3"/>
    <property type="molecule type" value="Genomic_DNA"/>
</dbReference>
<dbReference type="AlphaFoldDB" id="Q7Q165"/>
<dbReference type="InterPro" id="IPR029510">
    <property type="entry name" value="Ald_DH_CS_GLU"/>
</dbReference>
<dbReference type="InterPro" id="IPR015590">
    <property type="entry name" value="Aldehyde_DH_dom"/>
</dbReference>
<dbReference type="FunFam" id="3.40.309.10:FF:000001">
    <property type="entry name" value="Mitochondrial aldehyde dehydrogenase 2"/>
    <property type="match status" value="1"/>
</dbReference>
<comment type="similarity">
    <text evidence="1 4">Belongs to the aldehyde dehydrogenase family.</text>
</comment>
<dbReference type="PaxDb" id="7165-AGAP009944-PA"/>
<feature type="active site" evidence="3">
    <location>
        <position position="258"/>
    </location>
</feature>
<accession>Q7Q165</accession>
<evidence type="ECO:0000256" key="1">
    <source>
        <dbReference type="ARBA" id="ARBA00009986"/>
    </source>
</evidence>
<evidence type="ECO:0000259" key="5">
    <source>
        <dbReference type="Pfam" id="PF00171"/>
    </source>
</evidence>
<evidence type="ECO:0000313" key="6">
    <source>
        <dbReference type="EMBL" id="EAA14068.3"/>
    </source>
</evidence>
<dbReference type="InterPro" id="IPR016161">
    <property type="entry name" value="Ald_DH/histidinol_DH"/>
</dbReference>
<feature type="domain" description="Aldehyde dehydrogenase" evidence="5">
    <location>
        <begin position="20"/>
        <end position="272"/>
    </location>
</feature>
<dbReference type="PROSITE" id="PS00687">
    <property type="entry name" value="ALDEHYDE_DEHYDR_GLU"/>
    <property type="match status" value="1"/>
</dbReference>
<keyword evidence="2 4" id="KW-0560">Oxidoreductase</keyword>
<dbReference type="HOGENOM" id="CLU_005391_0_1_1"/>
<dbReference type="VEuPathDB" id="VectorBase:AGAP009944"/>